<gene>
    <name evidence="4 5" type="primary">ubiC</name>
    <name evidence="5" type="ORF">HPA02_14950</name>
    <name evidence="6" type="ORF">I7V36_11860</name>
</gene>
<dbReference type="EMBL" id="BJUK01000013">
    <property type="protein sequence ID" value="GEK47212.1"/>
    <property type="molecule type" value="Genomic_DNA"/>
</dbReference>
<dbReference type="PANTHER" id="PTHR38683">
    <property type="entry name" value="CHORISMATE PYRUVATE-LYASE"/>
    <property type="match status" value="1"/>
</dbReference>
<dbReference type="Proteomes" id="UP000321275">
    <property type="component" value="Unassembled WGS sequence"/>
</dbReference>
<dbReference type="PANTHER" id="PTHR38683:SF1">
    <property type="entry name" value="CHORISMATE PYRUVATE-LYASE"/>
    <property type="match status" value="1"/>
</dbReference>
<dbReference type="Proteomes" id="UP000651738">
    <property type="component" value="Unassembled WGS sequence"/>
</dbReference>
<dbReference type="UniPathway" id="UPA00232"/>
<dbReference type="InterPro" id="IPR007440">
    <property type="entry name" value="Chorismate--pyruvate_lyase"/>
</dbReference>
<comment type="similarity">
    <text evidence="4">Belongs to the UbiC family.</text>
</comment>
<feature type="binding site" evidence="4">
    <location>
        <position position="166"/>
    </location>
    <ligand>
        <name>substrate</name>
    </ligand>
</feature>
<reference evidence="5 7" key="1">
    <citation type="submission" date="2019-07" db="EMBL/GenBank/DDBJ databases">
        <title>Whole genome shotgun sequence of Halomonas pacifica NBRC 102220.</title>
        <authorList>
            <person name="Hosoyama A."/>
            <person name="Uohara A."/>
            <person name="Ohji S."/>
            <person name="Ichikawa N."/>
        </authorList>
    </citation>
    <scope>NUCLEOTIDE SEQUENCE [LARGE SCALE GENOMIC DNA]</scope>
    <source>
        <strain evidence="5 7">NBRC 102220</strain>
    </source>
</reference>
<sequence length="181" mass="20613">MRDRPLHPIAIPHWQPAAAFRPLISAPWWQWLASQDSLTERLTAAGDARPFRVRLLSQRLGVPRRDEAQALGLAPRRLAWLREVALCLDERPWVVARSVAPLTQLRGQRLDGLGERSLGSWLFRQPDLERGPIELTRRPAPFHPGRGPWGRRSVFRHGDFAVLVQEYFLASMAEALGLPSR</sequence>
<dbReference type="EC" id="4.1.3.40" evidence="4"/>
<evidence type="ECO:0000313" key="7">
    <source>
        <dbReference type="Proteomes" id="UP000321275"/>
    </source>
</evidence>
<dbReference type="Pfam" id="PF04345">
    <property type="entry name" value="Chor_lyase"/>
    <property type="match status" value="1"/>
</dbReference>
<dbReference type="SUPFAM" id="SSF64288">
    <property type="entry name" value="Chorismate lyase-like"/>
    <property type="match status" value="1"/>
</dbReference>
<protein>
    <recommendedName>
        <fullName evidence="4">Probable chorismate pyruvate-lyase</fullName>
        <shortName evidence="4">CL</shortName>
        <shortName evidence="4">CPL</shortName>
        <ecNumber evidence="4">4.1.3.40</ecNumber>
    </recommendedName>
</protein>
<dbReference type="Gene3D" id="3.40.1410.10">
    <property type="entry name" value="Chorismate lyase-like"/>
    <property type="match status" value="1"/>
</dbReference>
<evidence type="ECO:0000313" key="5">
    <source>
        <dbReference type="EMBL" id="GEK47212.1"/>
    </source>
</evidence>
<feature type="binding site" evidence="4">
    <location>
        <position position="118"/>
    </location>
    <ligand>
        <name>substrate</name>
    </ligand>
</feature>
<dbReference type="AlphaFoldDB" id="A0A510X706"/>
<comment type="catalytic activity">
    <reaction evidence="4">
        <text>chorismate = 4-hydroxybenzoate + pyruvate</text>
        <dbReference type="Rhea" id="RHEA:16505"/>
        <dbReference type="ChEBI" id="CHEBI:15361"/>
        <dbReference type="ChEBI" id="CHEBI:17879"/>
        <dbReference type="ChEBI" id="CHEBI:29748"/>
        <dbReference type="EC" id="4.1.3.40"/>
    </reaction>
</comment>
<keyword evidence="1 4" id="KW-0963">Cytoplasm</keyword>
<keyword evidence="4 5" id="KW-0670">Pyruvate</keyword>
<keyword evidence="3 4" id="KW-0456">Lyase</keyword>
<evidence type="ECO:0000256" key="4">
    <source>
        <dbReference type="HAMAP-Rule" id="MF_01632"/>
    </source>
</evidence>
<evidence type="ECO:0000313" key="8">
    <source>
        <dbReference type="Proteomes" id="UP000651738"/>
    </source>
</evidence>
<comment type="subcellular location">
    <subcellularLocation>
        <location evidence="4">Cytoplasm</location>
    </subcellularLocation>
</comment>
<comment type="pathway">
    <text evidence="4">Cofactor biosynthesis; ubiquinone biosynthesis.</text>
</comment>
<dbReference type="GO" id="GO:0008813">
    <property type="term" value="F:chorismate lyase activity"/>
    <property type="evidence" value="ECO:0007669"/>
    <property type="project" value="UniProtKB-UniRule"/>
</dbReference>
<proteinExistence type="inferred from homology"/>
<keyword evidence="2 4" id="KW-0831">Ubiquinone biosynthesis</keyword>
<evidence type="ECO:0000313" key="6">
    <source>
        <dbReference type="EMBL" id="MBH8580790.1"/>
    </source>
</evidence>
<organism evidence="5 7">
    <name type="scientific">Bisbaumannia pacifica</name>
    <dbReference type="NCBI Taxonomy" id="77098"/>
    <lineage>
        <taxon>Bacteria</taxon>
        <taxon>Pseudomonadati</taxon>
        <taxon>Pseudomonadota</taxon>
        <taxon>Gammaproteobacteria</taxon>
        <taxon>Oceanospirillales</taxon>
        <taxon>Halomonadaceae</taxon>
        <taxon>Bisbaumannia</taxon>
    </lineage>
</organism>
<reference evidence="6 8" key="2">
    <citation type="submission" date="2020-12" db="EMBL/GenBank/DDBJ databases">
        <title>Draft genome sequence of Halomonas pacifica strain CARE-V15.</title>
        <authorList>
            <person name="Vignesh N."/>
            <person name="Thabitha A."/>
            <person name="Saravanan R."/>
            <person name="Manigandan V."/>
        </authorList>
    </citation>
    <scope>NUCLEOTIDE SEQUENCE [LARGE SCALE GENOMIC DNA]</scope>
    <source>
        <strain evidence="6 8">CARE-V15</strain>
    </source>
</reference>
<feature type="binding site" evidence="4">
    <location>
        <position position="82"/>
    </location>
    <ligand>
        <name>substrate</name>
    </ligand>
</feature>
<accession>A0A510X706</accession>
<keyword evidence="7" id="KW-1185">Reference proteome</keyword>
<dbReference type="EMBL" id="JAEDAF010000010">
    <property type="protein sequence ID" value="MBH8580790.1"/>
    <property type="molecule type" value="Genomic_DNA"/>
</dbReference>
<dbReference type="GO" id="GO:0042866">
    <property type="term" value="P:pyruvate biosynthetic process"/>
    <property type="evidence" value="ECO:0007669"/>
    <property type="project" value="UniProtKB-UniRule"/>
</dbReference>
<comment type="caution">
    <text evidence="4">Lacks conserved residue(s) required for the propagation of feature annotation.</text>
</comment>
<dbReference type="GO" id="GO:0005829">
    <property type="term" value="C:cytosol"/>
    <property type="evidence" value="ECO:0007669"/>
    <property type="project" value="TreeGrafter"/>
</dbReference>
<name>A0A510X706_9GAMM</name>
<comment type="function">
    <text evidence="4">Removes the pyruvyl group from chorismate, with concomitant aromatization of the ring, to provide 4-hydroxybenzoate (4HB) for the ubiquinone pathway.</text>
</comment>
<comment type="caution">
    <text evidence="5">The sequence shown here is derived from an EMBL/GenBank/DDBJ whole genome shotgun (WGS) entry which is preliminary data.</text>
</comment>
<evidence type="ECO:0000256" key="2">
    <source>
        <dbReference type="ARBA" id="ARBA00022688"/>
    </source>
</evidence>
<dbReference type="InterPro" id="IPR028978">
    <property type="entry name" value="Chorismate_lyase_/UTRA_dom_sf"/>
</dbReference>
<dbReference type="GO" id="GO:0006744">
    <property type="term" value="P:ubiquinone biosynthetic process"/>
    <property type="evidence" value="ECO:0007669"/>
    <property type="project" value="UniProtKB-UniRule"/>
</dbReference>
<dbReference type="OrthoDB" id="9789493at2"/>
<evidence type="ECO:0000256" key="3">
    <source>
        <dbReference type="ARBA" id="ARBA00023239"/>
    </source>
</evidence>
<dbReference type="RefSeq" id="WP_146802473.1">
    <property type="nucleotide sequence ID" value="NZ_BJUK01000013.1"/>
</dbReference>
<dbReference type="HAMAP" id="MF_01632">
    <property type="entry name" value="UbiC"/>
    <property type="match status" value="1"/>
</dbReference>
<evidence type="ECO:0000256" key="1">
    <source>
        <dbReference type="ARBA" id="ARBA00022490"/>
    </source>
</evidence>